<evidence type="ECO:0000256" key="6">
    <source>
        <dbReference type="ARBA" id="ARBA00049360"/>
    </source>
</evidence>
<keyword evidence="4 7" id="KW-0067">ATP-binding</keyword>
<dbReference type="GO" id="GO:0006950">
    <property type="term" value="P:response to stress"/>
    <property type="evidence" value="ECO:0007669"/>
    <property type="project" value="UniProtKB-ARBA"/>
</dbReference>
<sequence>MVFSRDLPSPTSMFSAYASMMGYITIIKPMVNAMIPRSVQNFVVSYLNSFAGSYSSTLTLTVNHLSADHLYDELYYAVEAYLSTKISPNSVRLTMARDPTENKVKLNLSNGEVVSDVYKGINLTWRFFANDNKNTMVYGFELSFDKKHRDLVLNSYIPYVESEAKVIHSKRRVLKMHSLSAGGWQPVNFNHPSTFDTMAMNDDLKHHVMEDLDRFIRRKDFYKRVGKAWKRGYLLYGPPGTGKTSLVAAMANYLKFDIYDLQLASVQGDAALRRLLLGIRNSSILLVEDIDCSVDLPTRLQPVTKETKTLRASKVSTQLTLSGLLNCIDGLWSSCGNERIIIFTTNNKEKLDPALLRPGRMDMHIYMGHCSFKGFKTLASNYLGLSQENDDTHRLYPEINDLIDGQVLTPAQVAEELMKDEDADAALEGLVKVLKRKRSEPEKCDDESKKKKKKLEEGEKIISDVEETLSREVSIPAQVEDEEELSSSENAYMAPEWPGSVYPGTGLSQGFGGGGFGQGFPGGQYMV</sequence>
<reference evidence="10 11" key="1">
    <citation type="submission" date="2024-04" db="EMBL/GenBank/DDBJ databases">
        <title>Genome assembly C_amara_ONT_v2.</title>
        <authorList>
            <person name="Yant L."/>
            <person name="Moore C."/>
            <person name="Slenker M."/>
        </authorList>
    </citation>
    <scope>NUCLEOTIDE SEQUENCE [LARGE SCALE GENOMIC DNA]</scope>
    <source>
        <tissue evidence="10">Leaf</tissue>
    </source>
</reference>
<keyword evidence="7" id="KW-0547">Nucleotide-binding</keyword>
<dbReference type="InterPro" id="IPR003593">
    <property type="entry name" value="AAA+_ATPase"/>
</dbReference>
<evidence type="ECO:0000256" key="4">
    <source>
        <dbReference type="ARBA" id="ARBA00022840"/>
    </source>
</evidence>
<dbReference type="AlphaFoldDB" id="A0ABD0ZND5"/>
<evidence type="ECO:0000256" key="2">
    <source>
        <dbReference type="ARBA" id="ARBA00007448"/>
    </source>
</evidence>
<gene>
    <name evidence="10" type="ORF">V5N11_030770</name>
</gene>
<evidence type="ECO:0000313" key="10">
    <source>
        <dbReference type="EMBL" id="KAL1195501.1"/>
    </source>
</evidence>
<comment type="similarity">
    <text evidence="2">Belongs to the AAA ATPase family. BCS1 subfamily.</text>
</comment>
<dbReference type="InterPro" id="IPR027417">
    <property type="entry name" value="P-loop_NTPase"/>
</dbReference>
<dbReference type="Proteomes" id="UP001558713">
    <property type="component" value="Unassembled WGS sequence"/>
</dbReference>
<dbReference type="GO" id="GO:0005524">
    <property type="term" value="F:ATP binding"/>
    <property type="evidence" value="ECO:0007669"/>
    <property type="project" value="UniProtKB-KW"/>
</dbReference>
<comment type="caution">
    <text evidence="10">The sequence shown here is derived from an EMBL/GenBank/DDBJ whole genome shotgun (WGS) entry which is preliminary data.</text>
</comment>
<dbReference type="Gene3D" id="3.40.50.300">
    <property type="entry name" value="P-loop containing nucleotide triphosphate hydrolases"/>
    <property type="match status" value="1"/>
</dbReference>
<comment type="cofactor">
    <cofactor evidence="1">
        <name>Mg(2+)</name>
        <dbReference type="ChEBI" id="CHEBI:18420"/>
    </cofactor>
</comment>
<dbReference type="CDD" id="cd19510">
    <property type="entry name" value="RecA-like_BCS1"/>
    <property type="match status" value="1"/>
</dbReference>
<evidence type="ECO:0000256" key="5">
    <source>
        <dbReference type="ARBA" id="ARBA00022842"/>
    </source>
</evidence>
<evidence type="ECO:0000313" key="11">
    <source>
        <dbReference type="Proteomes" id="UP001558713"/>
    </source>
</evidence>
<feature type="region of interest" description="Disordered" evidence="8">
    <location>
        <begin position="437"/>
        <end position="457"/>
    </location>
</feature>
<protein>
    <submittedName>
        <fullName evidence="10">AAA-ATPase</fullName>
    </submittedName>
</protein>
<evidence type="ECO:0000256" key="3">
    <source>
        <dbReference type="ARBA" id="ARBA00022801"/>
    </source>
</evidence>
<dbReference type="InterPro" id="IPR025753">
    <property type="entry name" value="AAA_N_dom"/>
</dbReference>
<feature type="domain" description="AAA+ ATPase" evidence="9">
    <location>
        <begin position="229"/>
        <end position="371"/>
    </location>
</feature>
<dbReference type="InterPro" id="IPR003959">
    <property type="entry name" value="ATPase_AAA_core"/>
</dbReference>
<keyword evidence="11" id="KW-1185">Reference proteome</keyword>
<evidence type="ECO:0000259" key="9">
    <source>
        <dbReference type="SMART" id="SM00382"/>
    </source>
</evidence>
<keyword evidence="5" id="KW-0460">Magnesium</keyword>
<dbReference type="Gene3D" id="6.10.280.40">
    <property type="match status" value="1"/>
</dbReference>
<dbReference type="SMART" id="SM00382">
    <property type="entry name" value="AAA"/>
    <property type="match status" value="1"/>
</dbReference>
<dbReference type="EMBL" id="JBANAX010000727">
    <property type="protein sequence ID" value="KAL1195501.1"/>
    <property type="molecule type" value="Genomic_DNA"/>
</dbReference>
<accession>A0ABD0ZND5</accession>
<dbReference type="InterPro" id="IPR050747">
    <property type="entry name" value="Mitochondrial_chaperone_BCS1"/>
</dbReference>
<dbReference type="SUPFAM" id="SSF52540">
    <property type="entry name" value="P-loop containing nucleoside triphosphate hydrolases"/>
    <property type="match status" value="1"/>
</dbReference>
<dbReference type="GO" id="GO:0016787">
    <property type="term" value="F:hydrolase activity"/>
    <property type="evidence" value="ECO:0007669"/>
    <property type="project" value="UniProtKB-KW"/>
</dbReference>
<evidence type="ECO:0000256" key="1">
    <source>
        <dbReference type="ARBA" id="ARBA00001946"/>
    </source>
</evidence>
<dbReference type="Pfam" id="PF00004">
    <property type="entry name" value="AAA"/>
    <property type="match status" value="1"/>
</dbReference>
<dbReference type="InterPro" id="IPR058017">
    <property type="entry name" value="At3g28540-like_C"/>
</dbReference>
<proteinExistence type="inferred from homology"/>
<comment type="catalytic activity">
    <reaction evidence="6">
        <text>ATP + H2O = ADP + phosphate + H(+)</text>
        <dbReference type="Rhea" id="RHEA:13065"/>
        <dbReference type="ChEBI" id="CHEBI:15377"/>
        <dbReference type="ChEBI" id="CHEBI:15378"/>
        <dbReference type="ChEBI" id="CHEBI:30616"/>
        <dbReference type="ChEBI" id="CHEBI:43474"/>
        <dbReference type="ChEBI" id="CHEBI:456216"/>
    </reaction>
</comment>
<dbReference type="PANTHER" id="PTHR23070">
    <property type="entry name" value="BCS1 AAA-TYPE ATPASE"/>
    <property type="match status" value="1"/>
</dbReference>
<dbReference type="PROSITE" id="PS00674">
    <property type="entry name" value="AAA"/>
    <property type="match status" value="1"/>
</dbReference>
<keyword evidence="3" id="KW-0378">Hydrolase</keyword>
<dbReference type="Pfam" id="PF25568">
    <property type="entry name" value="AAA_lid_At3g28540"/>
    <property type="match status" value="1"/>
</dbReference>
<evidence type="ECO:0000256" key="7">
    <source>
        <dbReference type="RuleBase" id="RU003651"/>
    </source>
</evidence>
<feature type="compositionally biased region" description="Basic and acidic residues" evidence="8">
    <location>
        <begin position="439"/>
        <end position="457"/>
    </location>
</feature>
<dbReference type="Pfam" id="PF14363">
    <property type="entry name" value="AAA_assoc"/>
    <property type="match status" value="1"/>
</dbReference>
<evidence type="ECO:0000256" key="8">
    <source>
        <dbReference type="SAM" id="MobiDB-lite"/>
    </source>
</evidence>
<name>A0ABD0ZND5_CARAN</name>
<organism evidence="10 11">
    <name type="scientific">Cardamine amara subsp. amara</name>
    <dbReference type="NCBI Taxonomy" id="228776"/>
    <lineage>
        <taxon>Eukaryota</taxon>
        <taxon>Viridiplantae</taxon>
        <taxon>Streptophyta</taxon>
        <taxon>Embryophyta</taxon>
        <taxon>Tracheophyta</taxon>
        <taxon>Spermatophyta</taxon>
        <taxon>Magnoliopsida</taxon>
        <taxon>eudicotyledons</taxon>
        <taxon>Gunneridae</taxon>
        <taxon>Pentapetalae</taxon>
        <taxon>rosids</taxon>
        <taxon>malvids</taxon>
        <taxon>Brassicales</taxon>
        <taxon>Brassicaceae</taxon>
        <taxon>Cardamineae</taxon>
        <taxon>Cardamine</taxon>
    </lineage>
</organism>
<dbReference type="InterPro" id="IPR003960">
    <property type="entry name" value="ATPase_AAA_CS"/>
</dbReference>